<dbReference type="Pfam" id="PF00672">
    <property type="entry name" value="HAMP"/>
    <property type="match status" value="1"/>
</dbReference>
<keyword evidence="1" id="KW-0175">Coiled coil</keyword>
<dbReference type="InterPro" id="IPR029787">
    <property type="entry name" value="Nucleotide_cyclase"/>
</dbReference>
<protein>
    <submittedName>
        <fullName evidence="6">EAL domain-containing protein</fullName>
    </submittedName>
</protein>
<dbReference type="InterPro" id="IPR003660">
    <property type="entry name" value="HAMP_dom"/>
</dbReference>
<dbReference type="NCBIfam" id="TIGR00254">
    <property type="entry name" value="GGDEF"/>
    <property type="match status" value="1"/>
</dbReference>
<dbReference type="Gene3D" id="3.30.70.270">
    <property type="match status" value="1"/>
</dbReference>
<evidence type="ECO:0000256" key="1">
    <source>
        <dbReference type="SAM" id="Coils"/>
    </source>
</evidence>
<dbReference type="InterPro" id="IPR000160">
    <property type="entry name" value="GGDEF_dom"/>
</dbReference>
<accession>A0ABZ0IZJ4</accession>
<feature type="domain" description="EAL" evidence="3">
    <location>
        <begin position="759"/>
        <end position="1011"/>
    </location>
</feature>
<dbReference type="InterPro" id="IPR035919">
    <property type="entry name" value="EAL_sf"/>
</dbReference>
<dbReference type="Pfam" id="PF00563">
    <property type="entry name" value="EAL"/>
    <property type="match status" value="1"/>
</dbReference>
<evidence type="ECO:0000259" key="5">
    <source>
        <dbReference type="PROSITE" id="PS50887"/>
    </source>
</evidence>
<feature type="domain" description="HAMP" evidence="4">
    <location>
        <begin position="375"/>
        <end position="427"/>
    </location>
</feature>
<organism evidence="6 7">
    <name type="scientific">Diaphorobacter limosus</name>
    <dbReference type="NCBI Taxonomy" id="3036128"/>
    <lineage>
        <taxon>Bacteria</taxon>
        <taxon>Pseudomonadati</taxon>
        <taxon>Pseudomonadota</taxon>
        <taxon>Betaproteobacteria</taxon>
        <taxon>Burkholderiales</taxon>
        <taxon>Comamonadaceae</taxon>
        <taxon>Diaphorobacter</taxon>
    </lineage>
</organism>
<proteinExistence type="predicted"/>
<dbReference type="InterPro" id="IPR043128">
    <property type="entry name" value="Rev_trsase/Diguanyl_cyclase"/>
</dbReference>
<dbReference type="Pfam" id="PF00990">
    <property type="entry name" value="GGDEF"/>
    <property type="match status" value="1"/>
</dbReference>
<name>A0ABZ0IZJ4_9BURK</name>
<feature type="coiled-coil region" evidence="1">
    <location>
        <begin position="433"/>
        <end position="460"/>
    </location>
</feature>
<reference evidence="6 7" key="1">
    <citation type="submission" date="2023-03" db="EMBL/GenBank/DDBJ databases">
        <title>Diaphorobacter basophil sp. nov., isolated from a sewage-treatment plant.</title>
        <authorList>
            <person name="Yang K."/>
        </authorList>
    </citation>
    <scope>NUCLEOTIDE SEQUENCE [LARGE SCALE GENOMIC DNA]</scope>
    <source>
        <strain evidence="6 7">Y-1</strain>
    </source>
</reference>
<dbReference type="Gene3D" id="3.30.450.20">
    <property type="entry name" value="PAS domain"/>
    <property type="match status" value="2"/>
</dbReference>
<dbReference type="Gene3D" id="6.10.340.10">
    <property type="match status" value="1"/>
</dbReference>
<keyword evidence="2" id="KW-0812">Transmembrane</keyword>
<dbReference type="PANTHER" id="PTHR44757:SF2">
    <property type="entry name" value="BIOFILM ARCHITECTURE MAINTENANCE PROTEIN MBAA"/>
    <property type="match status" value="1"/>
</dbReference>
<dbReference type="SMART" id="SM00052">
    <property type="entry name" value="EAL"/>
    <property type="match status" value="1"/>
</dbReference>
<dbReference type="Gene3D" id="3.20.20.450">
    <property type="entry name" value="EAL domain"/>
    <property type="match status" value="1"/>
</dbReference>
<dbReference type="InterPro" id="IPR052155">
    <property type="entry name" value="Biofilm_reg_signaling"/>
</dbReference>
<dbReference type="PROSITE" id="PS50883">
    <property type="entry name" value="EAL"/>
    <property type="match status" value="1"/>
</dbReference>
<dbReference type="SUPFAM" id="SSF158472">
    <property type="entry name" value="HAMP domain-like"/>
    <property type="match status" value="1"/>
</dbReference>
<keyword evidence="7" id="KW-1185">Reference proteome</keyword>
<dbReference type="SMART" id="SM00267">
    <property type="entry name" value="GGDEF"/>
    <property type="match status" value="1"/>
</dbReference>
<dbReference type="PANTHER" id="PTHR44757">
    <property type="entry name" value="DIGUANYLATE CYCLASE DGCP"/>
    <property type="match status" value="1"/>
</dbReference>
<dbReference type="SUPFAM" id="SSF141868">
    <property type="entry name" value="EAL domain-like"/>
    <property type="match status" value="1"/>
</dbReference>
<dbReference type="SMART" id="SM00304">
    <property type="entry name" value="HAMP"/>
    <property type="match status" value="1"/>
</dbReference>
<dbReference type="CDD" id="cd06225">
    <property type="entry name" value="HAMP"/>
    <property type="match status" value="1"/>
</dbReference>
<evidence type="ECO:0000256" key="2">
    <source>
        <dbReference type="SAM" id="Phobius"/>
    </source>
</evidence>
<feature type="domain" description="GGDEF" evidence="5">
    <location>
        <begin position="613"/>
        <end position="748"/>
    </location>
</feature>
<evidence type="ECO:0000313" key="6">
    <source>
        <dbReference type="EMBL" id="WOO31410.1"/>
    </source>
</evidence>
<dbReference type="Proteomes" id="UP001303211">
    <property type="component" value="Chromosome"/>
</dbReference>
<evidence type="ECO:0000313" key="7">
    <source>
        <dbReference type="Proteomes" id="UP001303211"/>
    </source>
</evidence>
<dbReference type="RefSeq" id="WP_317700883.1">
    <property type="nucleotide sequence ID" value="NZ_CP136921.1"/>
</dbReference>
<dbReference type="InterPro" id="IPR013656">
    <property type="entry name" value="PAS_4"/>
</dbReference>
<dbReference type="PROSITE" id="PS50887">
    <property type="entry name" value="GGDEF"/>
    <property type="match status" value="1"/>
</dbReference>
<keyword evidence="2" id="KW-1133">Transmembrane helix</keyword>
<dbReference type="CDD" id="cd01949">
    <property type="entry name" value="GGDEF"/>
    <property type="match status" value="1"/>
</dbReference>
<sequence length="1015" mass="112044">MITARLRASLIHRLSLTIWGLFLVLLLLLALLAYAALWLGADRVVPPVLQKVVQLKAQANEGLLLQAEASARRLHGELLQRLDGADARAAEQRFAALFVRGGDGLWRLRPQLVDTQRAPTLYLHDGAQGLSASARLRAVASYELLREQGPALVPPFFSAYMDFVEDGLMVYARGIDWGANATAQASNAGYPTMQGADPGNNPGRELFWTPAYLDEQARTWMVSVIAPLDWQGRWVGTLGHDVSIASLIDSVAVRDDSQARQFIMNQQGRLIAHSDWSAQAGAAPPPHPAAAPDRALELLQQMVQGTGADSGAGRTPDGRQWVAWWRIRGPGWYQVLVLPQERVNGALRQGLLAVVGVGLLVLLPALWWLRRRVRRLLALPLRRLTQAVDELAQGQEPAPIRLARADELGRLANAFDTMAADLSQQRRWQMTHAQALQTEVDERRQVMQRLQQERARLLALLGAMHQGILFVDTDQHVSYCNAMFRELWAMPGGQAIVGLPMEQVLQACRGQLLAAARLDEQVCQSLAGEPAAAPLELELASGRILMLAIHRVHDTQNASMGHLWVCEDVTQQRQTAAQLITLAERDALTGLYNRHCFEQALERFFRESARHAQPAAVLFFDLDEFKYVNDRFGHGAGDMVLLRVATAVKALVREADLLSRLGGDEFAIFMPQATLHSAQLLAERVVRAVAQAALHIEGEGHTLRLTSSLGIAHFPTHAASAQELVAHADTAMYQAKHLGKNRWSIYRAESDRAQAMVTRMAWNERIDRALAGGLLRLHFQGVYHAQERRLAHLEALVRMVDEDNPEQLIAPGQFIGHAEKSGKILDIDRWVLRESIRLLAAHPRLPALALNISGRSLDDPDLPGFITEQLAAQGVAPERLLVELTETAAISDLGDAQRFIDALQRAGCTLCLDDFGTGFASFAYLKHLQARVLKIDGLFVRNLPREHDNQVFVRSIIEVAHGMGKLAVAEFVEDEQTLQLLQGMGVDMVQGYHLDKPRADHPGLHGDGRAGIAPA</sequence>
<feature type="transmembrane region" description="Helical" evidence="2">
    <location>
        <begin position="350"/>
        <end position="369"/>
    </location>
</feature>
<evidence type="ECO:0000259" key="4">
    <source>
        <dbReference type="PROSITE" id="PS50885"/>
    </source>
</evidence>
<keyword evidence="2" id="KW-0472">Membrane</keyword>
<evidence type="ECO:0000259" key="3">
    <source>
        <dbReference type="PROSITE" id="PS50883"/>
    </source>
</evidence>
<dbReference type="CDD" id="cd18774">
    <property type="entry name" value="PDC2_HK_sensor"/>
    <property type="match status" value="1"/>
</dbReference>
<dbReference type="EMBL" id="CP136921">
    <property type="protein sequence ID" value="WOO31410.1"/>
    <property type="molecule type" value="Genomic_DNA"/>
</dbReference>
<dbReference type="SUPFAM" id="SSF55785">
    <property type="entry name" value="PYP-like sensor domain (PAS domain)"/>
    <property type="match status" value="1"/>
</dbReference>
<gene>
    <name evidence="6" type="ORF">P4826_13435</name>
</gene>
<dbReference type="SUPFAM" id="SSF55073">
    <property type="entry name" value="Nucleotide cyclase"/>
    <property type="match status" value="1"/>
</dbReference>
<dbReference type="Pfam" id="PF08448">
    <property type="entry name" value="PAS_4"/>
    <property type="match status" value="1"/>
</dbReference>
<dbReference type="CDD" id="cd01948">
    <property type="entry name" value="EAL"/>
    <property type="match status" value="1"/>
</dbReference>
<dbReference type="InterPro" id="IPR035965">
    <property type="entry name" value="PAS-like_dom_sf"/>
</dbReference>
<dbReference type="InterPro" id="IPR001633">
    <property type="entry name" value="EAL_dom"/>
</dbReference>
<dbReference type="PROSITE" id="PS50885">
    <property type="entry name" value="HAMP"/>
    <property type="match status" value="1"/>
</dbReference>